<protein>
    <recommendedName>
        <fullName evidence="2">histidine kinase</fullName>
        <ecNumber evidence="2">2.7.13.3</ecNumber>
    </recommendedName>
</protein>
<dbReference type="PROSITE" id="PS50109">
    <property type="entry name" value="HIS_KIN"/>
    <property type="match status" value="1"/>
</dbReference>
<dbReference type="STRING" id="1385515.GCA_000423325_01955"/>
<dbReference type="Proteomes" id="UP000030003">
    <property type="component" value="Unassembled WGS sequence"/>
</dbReference>
<dbReference type="EMBL" id="AVBH01000051">
    <property type="protein sequence ID" value="KGO98762.1"/>
    <property type="molecule type" value="Genomic_DNA"/>
</dbReference>
<dbReference type="InterPro" id="IPR036097">
    <property type="entry name" value="HisK_dim/P_sf"/>
</dbReference>
<comment type="catalytic activity">
    <reaction evidence="1">
        <text>ATP + protein L-histidine = ADP + protein N-phospho-L-histidine.</text>
        <dbReference type="EC" id="2.7.13.3"/>
    </reaction>
</comment>
<feature type="transmembrane region" description="Helical" evidence="4">
    <location>
        <begin position="103"/>
        <end position="122"/>
    </location>
</feature>
<dbReference type="Gene3D" id="1.10.287.130">
    <property type="match status" value="1"/>
</dbReference>
<evidence type="ECO:0000313" key="6">
    <source>
        <dbReference type="EMBL" id="KGO98762.1"/>
    </source>
</evidence>
<dbReference type="Pfam" id="PF25323">
    <property type="entry name" value="6TM_PilS"/>
    <property type="match status" value="1"/>
</dbReference>
<dbReference type="SMART" id="SM00387">
    <property type="entry name" value="HATPase_c"/>
    <property type="match status" value="1"/>
</dbReference>
<feature type="transmembrane region" description="Helical" evidence="4">
    <location>
        <begin position="129"/>
        <end position="147"/>
    </location>
</feature>
<keyword evidence="7" id="KW-1185">Reference proteome</keyword>
<keyword evidence="4" id="KW-1133">Transmembrane helix</keyword>
<feature type="transmembrane region" description="Helical" evidence="4">
    <location>
        <begin position="52"/>
        <end position="71"/>
    </location>
</feature>
<dbReference type="CDD" id="cd00082">
    <property type="entry name" value="HisKA"/>
    <property type="match status" value="1"/>
</dbReference>
<dbReference type="SMART" id="SM00388">
    <property type="entry name" value="HisKA"/>
    <property type="match status" value="1"/>
</dbReference>
<gene>
    <name evidence="6" type="ORF">N791_13510</name>
</gene>
<evidence type="ECO:0000256" key="1">
    <source>
        <dbReference type="ARBA" id="ARBA00000085"/>
    </source>
</evidence>
<dbReference type="AlphaFoldDB" id="A0A0A0M9S4"/>
<evidence type="ECO:0000259" key="5">
    <source>
        <dbReference type="PROSITE" id="PS50109"/>
    </source>
</evidence>
<dbReference type="InterPro" id="IPR003661">
    <property type="entry name" value="HisK_dim/P_dom"/>
</dbReference>
<dbReference type="Gene3D" id="3.30.565.10">
    <property type="entry name" value="Histidine kinase-like ATPase, C-terminal domain"/>
    <property type="match status" value="1"/>
</dbReference>
<feature type="transmembrane region" description="Helical" evidence="4">
    <location>
        <begin position="159"/>
        <end position="176"/>
    </location>
</feature>
<feature type="domain" description="Histidine kinase" evidence="5">
    <location>
        <begin position="317"/>
        <end position="528"/>
    </location>
</feature>
<evidence type="ECO:0000256" key="3">
    <source>
        <dbReference type="ARBA" id="ARBA00022553"/>
    </source>
</evidence>
<name>A0A0A0M9S4_9GAMM</name>
<keyword evidence="4" id="KW-0472">Membrane</keyword>
<dbReference type="SUPFAM" id="SSF55874">
    <property type="entry name" value="ATPase domain of HSP90 chaperone/DNA topoisomerase II/histidine kinase"/>
    <property type="match status" value="1"/>
</dbReference>
<proteinExistence type="predicted"/>
<evidence type="ECO:0000256" key="2">
    <source>
        <dbReference type="ARBA" id="ARBA00012438"/>
    </source>
</evidence>
<sequence length="531" mass="57679">MPTITARVNRGAEHALRRELYFYSLYRLLEASILVLVVFGPVAELLGPARHPVAAATVALTFAILSVLLFALHRRGELHVHALLGVACDLVFGIAAIHALPAAGTGIALMLLFNVGSAALLLPARWAAAVAVSAAAGLIGEHAWSIGFDGSTRHHAEPVMFALAYLALATLTSVLGRQMRESYYLAHHHGEQAAHLVEVNDLIIRRLRTGVLLVDGNNQVGLANEAAGALLGEKVDGERDLARALPELARRLALWRETGQADETPMRIAADAPEVVPRFTRLLAGSDQTLVFLDDTSVVSRKAESMTLATLGRFSASLAHEIRNPLAAINYAVQLMEESEDIKPADRRLLEIIHQQGKRMDGIVENVLGLARREPAKPEYVELAAFARRFIDEYRSAHPLENDELRTTSSEPRAPALVDPRQLHQILVILVHNALTYGRMPGEPARVTLHIHRDTRGAPMLDVRDRGPGIPEGTARQLFTPFFTTSGHGTGLGLYIARELSRANQATLDYVSLPGGGSCFRLRLAPGRGGR</sequence>
<dbReference type="InterPro" id="IPR003594">
    <property type="entry name" value="HATPase_dom"/>
</dbReference>
<dbReference type="OrthoDB" id="9815750at2"/>
<dbReference type="InterPro" id="IPR036890">
    <property type="entry name" value="HATPase_C_sf"/>
</dbReference>
<dbReference type="InterPro" id="IPR004358">
    <property type="entry name" value="Sig_transdc_His_kin-like_C"/>
</dbReference>
<dbReference type="Pfam" id="PF02518">
    <property type="entry name" value="HATPase_c"/>
    <property type="match status" value="1"/>
</dbReference>
<dbReference type="PANTHER" id="PTHR43065">
    <property type="entry name" value="SENSOR HISTIDINE KINASE"/>
    <property type="match status" value="1"/>
</dbReference>
<organism evidence="6 7">
    <name type="scientific">Lysobacter defluvii IMMIB APB-9 = DSM 18482</name>
    <dbReference type="NCBI Taxonomy" id="1385515"/>
    <lineage>
        <taxon>Bacteria</taxon>
        <taxon>Pseudomonadati</taxon>
        <taxon>Pseudomonadota</taxon>
        <taxon>Gammaproteobacteria</taxon>
        <taxon>Lysobacterales</taxon>
        <taxon>Lysobacteraceae</taxon>
        <taxon>Novilysobacter</taxon>
    </lineage>
</organism>
<dbReference type="eggNOG" id="COG4191">
    <property type="taxonomic scope" value="Bacteria"/>
</dbReference>
<evidence type="ECO:0000256" key="4">
    <source>
        <dbReference type="SAM" id="Phobius"/>
    </source>
</evidence>
<dbReference type="InterPro" id="IPR005467">
    <property type="entry name" value="His_kinase_dom"/>
</dbReference>
<comment type="caution">
    <text evidence="6">The sequence shown here is derived from an EMBL/GenBank/DDBJ whole genome shotgun (WGS) entry which is preliminary data.</text>
</comment>
<dbReference type="GO" id="GO:0000155">
    <property type="term" value="F:phosphorelay sensor kinase activity"/>
    <property type="evidence" value="ECO:0007669"/>
    <property type="project" value="InterPro"/>
</dbReference>
<dbReference type="RefSeq" id="WP_027070637.1">
    <property type="nucleotide sequence ID" value="NZ_AVBH01000051.1"/>
</dbReference>
<dbReference type="EC" id="2.7.13.3" evidence="2"/>
<evidence type="ECO:0000313" key="7">
    <source>
        <dbReference type="Proteomes" id="UP000030003"/>
    </source>
</evidence>
<keyword evidence="3" id="KW-0597">Phosphoprotein</keyword>
<dbReference type="SUPFAM" id="SSF47384">
    <property type="entry name" value="Homodimeric domain of signal transducing histidine kinase"/>
    <property type="match status" value="1"/>
</dbReference>
<feature type="transmembrane region" description="Helical" evidence="4">
    <location>
        <begin position="20"/>
        <end position="40"/>
    </location>
</feature>
<accession>A0A0A0M9S4</accession>
<reference evidence="6 7" key="1">
    <citation type="submission" date="2013-08" db="EMBL/GenBank/DDBJ databases">
        <title>Genomic analysis of Lysobacter defluvii.</title>
        <authorList>
            <person name="Wang Q."/>
            <person name="Wang G."/>
        </authorList>
    </citation>
    <scope>NUCLEOTIDE SEQUENCE [LARGE SCALE GENOMIC DNA]</scope>
    <source>
        <strain evidence="6 7">IMMIB APB-9</strain>
    </source>
</reference>
<dbReference type="PRINTS" id="PR00344">
    <property type="entry name" value="BCTRLSENSOR"/>
</dbReference>
<keyword evidence="4" id="KW-0812">Transmembrane</keyword>
<dbReference type="Pfam" id="PF00512">
    <property type="entry name" value="HisKA"/>
    <property type="match status" value="1"/>
</dbReference>
<dbReference type="PANTHER" id="PTHR43065:SF52">
    <property type="entry name" value="SENSOR PROTEIN KINASE PILS"/>
    <property type="match status" value="1"/>
</dbReference>